<proteinExistence type="predicted"/>
<comment type="caution">
    <text evidence="1">The sequence shown here is derived from an EMBL/GenBank/DDBJ whole genome shotgun (WGS) entry which is preliminary data.</text>
</comment>
<evidence type="ECO:0000313" key="1">
    <source>
        <dbReference type="EMBL" id="MED6140751.1"/>
    </source>
</evidence>
<name>A0ABU6SWC5_9FABA</name>
<feature type="non-terminal residue" evidence="1">
    <location>
        <position position="1"/>
    </location>
</feature>
<accession>A0ABU6SWC5</accession>
<sequence>AKSRRKYVARPTARGCIPVILRTLRWWNFMKGSLLVQQRRSFLTCEHLLARLLEILSG</sequence>
<gene>
    <name evidence="1" type="ORF">PIB30_096443</name>
</gene>
<dbReference type="EMBL" id="JASCZI010062702">
    <property type="protein sequence ID" value="MED6140751.1"/>
    <property type="molecule type" value="Genomic_DNA"/>
</dbReference>
<keyword evidence="2" id="KW-1185">Reference proteome</keyword>
<evidence type="ECO:0000313" key="2">
    <source>
        <dbReference type="Proteomes" id="UP001341840"/>
    </source>
</evidence>
<organism evidence="1 2">
    <name type="scientific">Stylosanthes scabra</name>
    <dbReference type="NCBI Taxonomy" id="79078"/>
    <lineage>
        <taxon>Eukaryota</taxon>
        <taxon>Viridiplantae</taxon>
        <taxon>Streptophyta</taxon>
        <taxon>Embryophyta</taxon>
        <taxon>Tracheophyta</taxon>
        <taxon>Spermatophyta</taxon>
        <taxon>Magnoliopsida</taxon>
        <taxon>eudicotyledons</taxon>
        <taxon>Gunneridae</taxon>
        <taxon>Pentapetalae</taxon>
        <taxon>rosids</taxon>
        <taxon>fabids</taxon>
        <taxon>Fabales</taxon>
        <taxon>Fabaceae</taxon>
        <taxon>Papilionoideae</taxon>
        <taxon>50 kb inversion clade</taxon>
        <taxon>dalbergioids sensu lato</taxon>
        <taxon>Dalbergieae</taxon>
        <taxon>Pterocarpus clade</taxon>
        <taxon>Stylosanthes</taxon>
    </lineage>
</organism>
<reference evidence="1 2" key="1">
    <citation type="journal article" date="2023" name="Plants (Basel)">
        <title>Bridging the Gap: Combining Genomics and Transcriptomics Approaches to Understand Stylosanthes scabra, an Orphan Legume from the Brazilian Caatinga.</title>
        <authorList>
            <person name="Ferreira-Neto J.R.C."/>
            <person name="da Silva M.D."/>
            <person name="Binneck E."/>
            <person name="de Melo N.F."/>
            <person name="da Silva R.H."/>
            <person name="de Melo A.L.T.M."/>
            <person name="Pandolfi V."/>
            <person name="Bustamante F.O."/>
            <person name="Brasileiro-Vidal A.C."/>
            <person name="Benko-Iseppon A.M."/>
        </authorList>
    </citation>
    <scope>NUCLEOTIDE SEQUENCE [LARGE SCALE GENOMIC DNA]</scope>
    <source>
        <tissue evidence="1">Leaves</tissue>
    </source>
</reference>
<protein>
    <submittedName>
        <fullName evidence="1">Uncharacterized protein</fullName>
    </submittedName>
</protein>
<dbReference type="Proteomes" id="UP001341840">
    <property type="component" value="Unassembled WGS sequence"/>
</dbReference>